<dbReference type="Pfam" id="PF00535">
    <property type="entry name" value="Glycos_transf_2"/>
    <property type="match status" value="1"/>
</dbReference>
<dbReference type="EMBL" id="FMAF01000006">
    <property type="protein sequence ID" value="SCB29977.1"/>
    <property type="molecule type" value="Genomic_DNA"/>
</dbReference>
<accession>A0A1C3VQU3</accession>
<keyword evidence="2" id="KW-0808">Transferase</keyword>
<dbReference type="OrthoDB" id="5291101at2"/>
<feature type="domain" description="Glycosyltransferase 2-like" evidence="1">
    <location>
        <begin position="5"/>
        <end position="144"/>
    </location>
</feature>
<dbReference type="Proteomes" id="UP000199205">
    <property type="component" value="Unassembled WGS sequence"/>
</dbReference>
<protein>
    <submittedName>
        <fullName evidence="2">Glycosyltransferase involved in cell wall bisynthesis</fullName>
    </submittedName>
</protein>
<evidence type="ECO:0000259" key="1">
    <source>
        <dbReference type="Pfam" id="PF00535"/>
    </source>
</evidence>
<dbReference type="InterPro" id="IPR001173">
    <property type="entry name" value="Glyco_trans_2-like"/>
</dbReference>
<proteinExistence type="predicted"/>
<dbReference type="GO" id="GO:0016758">
    <property type="term" value="F:hexosyltransferase activity"/>
    <property type="evidence" value="ECO:0007669"/>
    <property type="project" value="UniProtKB-ARBA"/>
</dbReference>
<reference evidence="2 3" key="1">
    <citation type="submission" date="2016-08" db="EMBL/GenBank/DDBJ databases">
        <authorList>
            <person name="Seilhamer J.J."/>
        </authorList>
    </citation>
    <scope>NUCLEOTIDE SEQUENCE [LARGE SCALE GENOMIC DNA]</scope>
    <source>
        <strain evidence="2 3">P1-7</strain>
    </source>
</reference>
<dbReference type="RefSeq" id="WP_092573916.1">
    <property type="nucleotide sequence ID" value="NZ_FMAF01000006.1"/>
</dbReference>
<dbReference type="Gene3D" id="3.90.550.10">
    <property type="entry name" value="Spore Coat Polysaccharide Biosynthesis Protein SpsA, Chain A"/>
    <property type="match status" value="1"/>
</dbReference>
<dbReference type="PANTHER" id="PTHR22916:SF3">
    <property type="entry name" value="UDP-GLCNAC:BETAGAL BETA-1,3-N-ACETYLGLUCOSAMINYLTRANSFERASE-LIKE PROTEIN 1"/>
    <property type="match status" value="1"/>
</dbReference>
<name>A0A1C3VQU3_9HYPH</name>
<dbReference type="InterPro" id="IPR029044">
    <property type="entry name" value="Nucleotide-diphossugar_trans"/>
</dbReference>
<dbReference type="SUPFAM" id="SSF53448">
    <property type="entry name" value="Nucleotide-diphospho-sugar transferases"/>
    <property type="match status" value="1"/>
</dbReference>
<evidence type="ECO:0000313" key="3">
    <source>
        <dbReference type="Proteomes" id="UP000199205"/>
    </source>
</evidence>
<gene>
    <name evidence="2" type="ORF">GA0061101_10640</name>
</gene>
<evidence type="ECO:0000313" key="2">
    <source>
        <dbReference type="EMBL" id="SCB29977.1"/>
    </source>
</evidence>
<dbReference type="AlphaFoldDB" id="A0A1C3VQU3"/>
<dbReference type="CDD" id="cd00761">
    <property type="entry name" value="Glyco_tranf_GTA_type"/>
    <property type="match status" value="1"/>
</dbReference>
<dbReference type="PANTHER" id="PTHR22916">
    <property type="entry name" value="GLYCOSYLTRANSFERASE"/>
    <property type="match status" value="1"/>
</dbReference>
<organism evidence="2 3">
    <name type="scientific">Rhizobium lusitanum</name>
    <dbReference type="NCBI Taxonomy" id="293958"/>
    <lineage>
        <taxon>Bacteria</taxon>
        <taxon>Pseudomonadati</taxon>
        <taxon>Pseudomonadota</taxon>
        <taxon>Alphaproteobacteria</taxon>
        <taxon>Hyphomicrobiales</taxon>
        <taxon>Rhizobiaceae</taxon>
        <taxon>Rhizobium/Agrobacterium group</taxon>
        <taxon>Rhizobium</taxon>
    </lineage>
</organism>
<sequence length="329" mass="38579">MSKVSVIIPAYNAQDSLGDIITAVLENREVLEVIIVDDTSRDATALIVEQYARRDERVRLLRNPENRGAGYSRNAGMAAARGDYYYFLDADDMIAHRSIDEVIYHMEANGCDVMVFRYRYVTDKNDRLGPMLQIDDEAWRQLVGDADIRIFTLQQCARLLFTVNFPWNKIVSAKLCRETGLRFSETRVHNDIYAHWHIYMHAQRIGMMNRYLIGHRVYEERAQLTNVFTEKRFEIFTAFEEVEALFARLPLMKQAYYQWFLCSKLDLLQWIYPRLPVNLRERFLTLITQSYAGYDESEYNYVRAQSPQMAEVSLRLKRAPHLVLGRLAS</sequence>